<sequence length="150" mass="16893">MITAQELSAYPIVYKGEFAEVYDMSAEIPGVAFAFWRGFFSLENPTFIKEMNDSVDEIKKRGIKVFISDHSYLKLVKDDVLQWLHDNWYTGAYQNGLVAELSIDAKSIFGKLSLEKMLNEAKMGGVVSVKVHDLEDGKKAAKQFCEKAAV</sequence>
<reference evidence="1 2" key="1">
    <citation type="submission" date="2021-12" db="EMBL/GenBank/DDBJ databases">
        <title>Genome sequencing of bacteria with rrn-lacking chromosome and rrn-plasmid.</title>
        <authorList>
            <person name="Anda M."/>
            <person name="Iwasaki W."/>
        </authorList>
    </citation>
    <scope>NUCLEOTIDE SEQUENCE [LARGE SCALE GENOMIC DNA]</scope>
    <source>
        <strain evidence="1 2">DSM 100852</strain>
    </source>
</reference>
<dbReference type="AlphaFoldDB" id="A0AAU9CMS2"/>
<proteinExistence type="predicted"/>
<keyword evidence="2" id="KW-1185">Reference proteome</keyword>
<protein>
    <submittedName>
        <fullName evidence="1">Uncharacterized protein</fullName>
    </submittedName>
</protein>
<accession>A0AAU9CMS2</accession>
<dbReference type="Proteomes" id="UP001348817">
    <property type="component" value="Chromosome"/>
</dbReference>
<name>A0AAU9CMS2_9BACT</name>
<organism evidence="1 2">
    <name type="scientific">Fulvitalea axinellae</name>
    <dbReference type="NCBI Taxonomy" id="1182444"/>
    <lineage>
        <taxon>Bacteria</taxon>
        <taxon>Pseudomonadati</taxon>
        <taxon>Bacteroidota</taxon>
        <taxon>Cytophagia</taxon>
        <taxon>Cytophagales</taxon>
        <taxon>Persicobacteraceae</taxon>
        <taxon>Fulvitalea</taxon>
    </lineage>
</organism>
<dbReference type="KEGG" id="fax:FUAX_05790"/>
<evidence type="ECO:0000313" key="2">
    <source>
        <dbReference type="Proteomes" id="UP001348817"/>
    </source>
</evidence>
<dbReference type="RefSeq" id="WP_338393424.1">
    <property type="nucleotide sequence ID" value="NZ_AP025314.1"/>
</dbReference>
<gene>
    <name evidence="1" type="ORF">FUAX_05790</name>
</gene>
<evidence type="ECO:0000313" key="1">
    <source>
        <dbReference type="EMBL" id="BDD08147.1"/>
    </source>
</evidence>
<dbReference type="EMBL" id="AP025314">
    <property type="protein sequence ID" value="BDD08147.1"/>
    <property type="molecule type" value="Genomic_DNA"/>
</dbReference>